<evidence type="ECO:0000313" key="2">
    <source>
        <dbReference type="Proteomes" id="UP000283442"/>
    </source>
</evidence>
<dbReference type="GO" id="GO:0006310">
    <property type="term" value="P:DNA recombination"/>
    <property type="evidence" value="ECO:0007669"/>
    <property type="project" value="InterPro"/>
</dbReference>
<comment type="caution">
    <text evidence="1">The sequence shown here is derived from an EMBL/GenBank/DDBJ whole genome shotgun (WGS) entry which is preliminary data.</text>
</comment>
<gene>
    <name evidence="1" type="ORF">DW674_06740</name>
</gene>
<dbReference type="OrthoDB" id="5114842at2"/>
<dbReference type="AlphaFoldDB" id="A0A414NWU9"/>
<dbReference type="EMBL" id="QRHE01000006">
    <property type="protein sequence ID" value="RHF51594.1"/>
    <property type="molecule type" value="Genomic_DNA"/>
</dbReference>
<dbReference type="RefSeq" id="WP_118176206.1">
    <property type="nucleotide sequence ID" value="NZ_QRHE01000006.1"/>
</dbReference>
<reference evidence="1 2" key="1">
    <citation type="submission" date="2018-08" db="EMBL/GenBank/DDBJ databases">
        <title>A genome reference for cultivated species of the human gut microbiota.</title>
        <authorList>
            <person name="Zou Y."/>
            <person name="Xue W."/>
            <person name="Luo G."/>
        </authorList>
    </citation>
    <scope>NUCLEOTIDE SEQUENCE [LARGE SCALE GENOMIC DNA]</scope>
    <source>
        <strain evidence="1 2">AM25-21AC</strain>
    </source>
</reference>
<protein>
    <submittedName>
        <fullName evidence="1">RusA family crossover junction endodeoxyribonuclease</fullName>
    </submittedName>
</protein>
<organism evidence="1 2">
    <name type="scientific">Mitsuokella multacida</name>
    <dbReference type="NCBI Taxonomy" id="52226"/>
    <lineage>
        <taxon>Bacteria</taxon>
        <taxon>Bacillati</taxon>
        <taxon>Bacillota</taxon>
        <taxon>Negativicutes</taxon>
        <taxon>Selenomonadales</taxon>
        <taxon>Selenomonadaceae</taxon>
        <taxon>Mitsuokella</taxon>
    </lineage>
</organism>
<dbReference type="Pfam" id="PF05866">
    <property type="entry name" value="RusA"/>
    <property type="match status" value="1"/>
</dbReference>
<dbReference type="InterPro" id="IPR036614">
    <property type="entry name" value="RusA-like_sf"/>
</dbReference>
<dbReference type="SUPFAM" id="SSF103084">
    <property type="entry name" value="Holliday junction resolvase RusA"/>
    <property type="match status" value="1"/>
</dbReference>
<evidence type="ECO:0000313" key="1">
    <source>
        <dbReference type="EMBL" id="RHF51594.1"/>
    </source>
</evidence>
<accession>A0A414NWU9</accession>
<dbReference type="Proteomes" id="UP000283442">
    <property type="component" value="Unassembled WGS sequence"/>
</dbReference>
<dbReference type="GO" id="GO:0006281">
    <property type="term" value="P:DNA repair"/>
    <property type="evidence" value="ECO:0007669"/>
    <property type="project" value="InterPro"/>
</dbReference>
<name>A0A414NWU9_9FIRM</name>
<sequence length="144" mass="16654">MAYDLVIPGEAVPQGRPRFGHGRTYDPPKSREYKEYVRRLARMDMPSDALERPLTCPVRLTCVIYRAVPKSWSRRKRADAIADKIRPTTKPDLDNVIKGIKDALNGVWYKDDSQVVEYGRVGKWYAEDPRVYVRLDVEVEDGQE</sequence>
<dbReference type="Gene3D" id="3.30.1330.70">
    <property type="entry name" value="Holliday junction resolvase RusA"/>
    <property type="match status" value="1"/>
</dbReference>
<dbReference type="InterPro" id="IPR008822">
    <property type="entry name" value="Endonuclease_RusA-like"/>
</dbReference>
<proteinExistence type="predicted"/>
<dbReference type="GO" id="GO:0000287">
    <property type="term" value="F:magnesium ion binding"/>
    <property type="evidence" value="ECO:0007669"/>
    <property type="project" value="InterPro"/>
</dbReference>